<dbReference type="STRING" id="1122184.SAMN02745176_03489"/>
<name>A0A1M6J372_9FIRM</name>
<dbReference type="OrthoDB" id="9810636at2"/>
<dbReference type="PANTHER" id="PTHR42953">
    <property type="entry name" value="HIGH-AFFINITY ZINC UPTAKE SYSTEM PROTEIN ZNUA-RELATED"/>
    <property type="match status" value="1"/>
</dbReference>
<keyword evidence="2" id="KW-0813">Transport</keyword>
<dbReference type="Pfam" id="PF01297">
    <property type="entry name" value="ZnuA"/>
    <property type="match status" value="1"/>
</dbReference>
<dbReference type="GO" id="GO:0046872">
    <property type="term" value="F:metal ion binding"/>
    <property type="evidence" value="ECO:0007669"/>
    <property type="project" value="InterPro"/>
</dbReference>
<evidence type="ECO:0000256" key="3">
    <source>
        <dbReference type="ARBA" id="ARBA00022729"/>
    </source>
</evidence>
<proteinExistence type="inferred from homology"/>
<evidence type="ECO:0000256" key="4">
    <source>
        <dbReference type="SAM" id="MobiDB-lite"/>
    </source>
</evidence>
<evidence type="ECO:0000313" key="5">
    <source>
        <dbReference type="EMBL" id="SHJ41146.1"/>
    </source>
</evidence>
<accession>A0A1M6J372</accession>
<dbReference type="InterPro" id="IPR050492">
    <property type="entry name" value="Bact_metal-bind_prot9"/>
</dbReference>
<evidence type="ECO:0000313" key="6">
    <source>
        <dbReference type="Proteomes" id="UP000184442"/>
    </source>
</evidence>
<dbReference type="PROSITE" id="PS51257">
    <property type="entry name" value="PROKAR_LIPOPROTEIN"/>
    <property type="match status" value="1"/>
</dbReference>
<dbReference type="PANTHER" id="PTHR42953:SF3">
    <property type="entry name" value="HIGH-AFFINITY ZINC UPTAKE SYSTEM PROTEIN ZNUA"/>
    <property type="match status" value="1"/>
</dbReference>
<dbReference type="AlphaFoldDB" id="A0A1M6J372"/>
<protein>
    <submittedName>
        <fullName evidence="5">Zinc transport system substrate-binding protein</fullName>
    </submittedName>
</protein>
<dbReference type="Proteomes" id="UP000184442">
    <property type="component" value="Unassembled WGS sequence"/>
</dbReference>
<dbReference type="EMBL" id="FQZS01000047">
    <property type="protein sequence ID" value="SHJ41146.1"/>
    <property type="molecule type" value="Genomic_DNA"/>
</dbReference>
<dbReference type="GO" id="GO:0030001">
    <property type="term" value="P:metal ion transport"/>
    <property type="evidence" value="ECO:0007669"/>
    <property type="project" value="InterPro"/>
</dbReference>
<organism evidence="5 6">
    <name type="scientific">Lutispora thermophila DSM 19022</name>
    <dbReference type="NCBI Taxonomy" id="1122184"/>
    <lineage>
        <taxon>Bacteria</taxon>
        <taxon>Bacillati</taxon>
        <taxon>Bacillota</taxon>
        <taxon>Clostridia</taxon>
        <taxon>Lutisporales</taxon>
        <taxon>Lutisporaceae</taxon>
        <taxon>Lutispora</taxon>
    </lineage>
</organism>
<evidence type="ECO:0000256" key="1">
    <source>
        <dbReference type="ARBA" id="ARBA00011028"/>
    </source>
</evidence>
<dbReference type="InterPro" id="IPR006127">
    <property type="entry name" value="ZnuA-like"/>
</dbReference>
<gene>
    <name evidence="5" type="ORF">SAMN02745176_03489</name>
</gene>
<dbReference type="SUPFAM" id="SSF53807">
    <property type="entry name" value="Helical backbone' metal receptor"/>
    <property type="match status" value="1"/>
</dbReference>
<reference evidence="5 6" key="1">
    <citation type="submission" date="2016-11" db="EMBL/GenBank/DDBJ databases">
        <authorList>
            <person name="Jaros S."/>
            <person name="Januszkiewicz K."/>
            <person name="Wedrychowicz H."/>
        </authorList>
    </citation>
    <scope>NUCLEOTIDE SEQUENCE [LARGE SCALE GENOMIC DNA]</scope>
    <source>
        <strain evidence="5 6">DSM 19022</strain>
    </source>
</reference>
<comment type="similarity">
    <text evidence="1">Belongs to the bacterial solute-binding protein 9 family.</text>
</comment>
<feature type="compositionally biased region" description="Basic and acidic residues" evidence="4">
    <location>
        <begin position="137"/>
        <end position="159"/>
    </location>
</feature>
<keyword evidence="3" id="KW-0732">Signal</keyword>
<sequence length="343" mass="39188">MKKYASFFLIIVMVIFSLSGCHSNISKQSQQSEKLQIVTTIFPAYDWVREIIGDAVDNIELIMLLDNGVDLHSYQPTADDIIKISTCDMFIHVGGESDAWVEDALKNAINKDMVIINLMETLGDSVKEEEIVEGMQESEHHHEDEYEHDKDDESEHDHEVEYEHHHLDEHVWLSLKNAKFLCQKIASKLCEKDPQHKDAYLTNLSSYIEKLSDLDVKYQEVVHKSKNKTLLFGDRFPFRYLVDDYDLDYYAAFSGCSAETEASFETITFLSNKVDELGLTSVLKIEGTKHNIAETVISNTKTKDQQVLIMNSMQSITSNDAKNGTTYLSVMEQNLEVLKAALR</sequence>
<feature type="region of interest" description="Disordered" evidence="4">
    <location>
        <begin position="134"/>
        <end position="159"/>
    </location>
</feature>
<evidence type="ECO:0000256" key="2">
    <source>
        <dbReference type="ARBA" id="ARBA00022448"/>
    </source>
</evidence>
<dbReference type="RefSeq" id="WP_073028082.1">
    <property type="nucleotide sequence ID" value="NZ_FQZS01000047.1"/>
</dbReference>
<keyword evidence="6" id="KW-1185">Reference proteome</keyword>
<dbReference type="Gene3D" id="3.40.50.1980">
    <property type="entry name" value="Nitrogenase molybdenum iron protein domain"/>
    <property type="match status" value="2"/>
</dbReference>